<evidence type="ECO:0000256" key="1">
    <source>
        <dbReference type="SAM" id="Phobius"/>
    </source>
</evidence>
<feature type="transmembrane region" description="Helical" evidence="1">
    <location>
        <begin position="106"/>
        <end position="128"/>
    </location>
</feature>
<comment type="caution">
    <text evidence="2">The sequence shown here is derived from an EMBL/GenBank/DDBJ whole genome shotgun (WGS) entry which is preliminary data.</text>
</comment>
<feature type="transmembrane region" description="Helical" evidence="1">
    <location>
        <begin position="12"/>
        <end position="35"/>
    </location>
</feature>
<dbReference type="OrthoDB" id="154912at2"/>
<protein>
    <recommendedName>
        <fullName evidence="4">YitT family protein</fullName>
    </recommendedName>
</protein>
<dbReference type="AlphaFoldDB" id="A0A1E5G1J7"/>
<dbReference type="Proteomes" id="UP000094296">
    <property type="component" value="Unassembled WGS sequence"/>
</dbReference>
<dbReference type="PANTHER" id="PTHR40078">
    <property type="entry name" value="INTEGRAL MEMBRANE PROTEIN-RELATED"/>
    <property type="match status" value="1"/>
</dbReference>
<organism evidence="2 3">
    <name type="scientific">Desulfuribacillus alkaliarsenatis</name>
    <dbReference type="NCBI Taxonomy" id="766136"/>
    <lineage>
        <taxon>Bacteria</taxon>
        <taxon>Bacillati</taxon>
        <taxon>Bacillota</taxon>
        <taxon>Desulfuribacillia</taxon>
        <taxon>Desulfuribacillales</taxon>
        <taxon>Desulfuribacillaceae</taxon>
        <taxon>Desulfuribacillus</taxon>
    </lineage>
</organism>
<dbReference type="Pfam" id="PF19700">
    <property type="entry name" value="DUF6198"/>
    <property type="match status" value="1"/>
</dbReference>
<dbReference type="EMBL" id="MIJE01000032">
    <property type="protein sequence ID" value="OEF96318.1"/>
    <property type="molecule type" value="Genomic_DNA"/>
</dbReference>
<name>A0A1E5G1J7_9FIRM</name>
<dbReference type="PANTHER" id="PTHR40078:SF1">
    <property type="entry name" value="INTEGRAL MEMBRANE PROTEIN"/>
    <property type="match status" value="1"/>
</dbReference>
<reference evidence="2 3" key="1">
    <citation type="submission" date="2016-09" db="EMBL/GenBank/DDBJ databases">
        <title>Draft genome sequence for the type strain of Desulfuribacillus alkaliarsenatis AHT28, an obligately anaerobic, sulfidogenic bacterium isolated from Russian soda lake sediments.</title>
        <authorList>
            <person name="Abin C.A."/>
            <person name="Hollibaugh J.T."/>
        </authorList>
    </citation>
    <scope>NUCLEOTIDE SEQUENCE [LARGE SCALE GENOMIC DNA]</scope>
    <source>
        <strain evidence="2 3">AHT28</strain>
    </source>
</reference>
<evidence type="ECO:0000313" key="3">
    <source>
        <dbReference type="Proteomes" id="UP000094296"/>
    </source>
</evidence>
<dbReference type="STRING" id="766136.BHF68_09165"/>
<feature type="transmembrane region" description="Helical" evidence="1">
    <location>
        <begin position="81"/>
        <end position="100"/>
    </location>
</feature>
<gene>
    <name evidence="2" type="ORF">BHF68_09165</name>
</gene>
<evidence type="ECO:0000313" key="2">
    <source>
        <dbReference type="EMBL" id="OEF96318.1"/>
    </source>
</evidence>
<feature type="transmembrane region" description="Helical" evidence="1">
    <location>
        <begin position="163"/>
        <end position="189"/>
    </location>
</feature>
<keyword evidence="1" id="KW-0472">Membrane</keyword>
<keyword evidence="1" id="KW-1133">Transmembrane helix</keyword>
<dbReference type="RefSeq" id="WP_069643824.1">
    <property type="nucleotide sequence ID" value="NZ_MIJE01000032.1"/>
</dbReference>
<feature type="transmembrane region" description="Helical" evidence="1">
    <location>
        <begin position="55"/>
        <end position="72"/>
    </location>
</feature>
<keyword evidence="3" id="KW-1185">Reference proteome</keyword>
<proteinExistence type="predicted"/>
<evidence type="ECO:0008006" key="4">
    <source>
        <dbReference type="Google" id="ProtNLM"/>
    </source>
</evidence>
<dbReference type="InterPro" id="IPR038750">
    <property type="entry name" value="YczE/YyaS-like"/>
</dbReference>
<keyword evidence="1" id="KW-0812">Transmembrane</keyword>
<accession>A0A1E5G1J7</accession>
<sequence>MINYRRIILQWVIFFVGIMVMSYGIVLTIVANLGVSPWDVFHLGLANTTPLTPGMAVQVTGIIIVIIVCFLMKRYPQIGTILNMIFVGVFIDVFLLLPVTPTGENLFQQLAILVIGTVLFGVGAGIYISSNLGAGPRDGLVLVLNIKKGWSIGRIKTVMELSALGFGALLGGPVGVGTVIISLTIGPIMGFNIEYWKGLLGKYTEEVKSNEVVNER</sequence>